<evidence type="ECO:0000256" key="17">
    <source>
        <dbReference type="RuleBase" id="RU363063"/>
    </source>
</evidence>
<keyword evidence="14" id="KW-0325">Glycoprotein</keyword>
<dbReference type="EC" id="2.4.1.-" evidence="17"/>
<reference evidence="18" key="2">
    <citation type="submission" date="2025-08" db="UniProtKB">
        <authorList>
            <consortium name="Ensembl"/>
        </authorList>
    </citation>
    <scope>IDENTIFICATION</scope>
</reference>
<evidence type="ECO:0000256" key="6">
    <source>
        <dbReference type="ARBA" id="ARBA00022679"/>
    </source>
</evidence>
<dbReference type="FunCoup" id="H3BI29">
    <property type="interactions" value="225"/>
</dbReference>
<protein>
    <recommendedName>
        <fullName evidence="17">Hexosyltransferase</fullName>
        <ecNumber evidence="17">2.4.1.-</ecNumber>
    </recommendedName>
</protein>
<dbReference type="OMA" id="DICKYRH"/>
<dbReference type="eggNOG" id="KOG2287">
    <property type="taxonomic scope" value="Eukaryota"/>
</dbReference>
<evidence type="ECO:0000256" key="16">
    <source>
        <dbReference type="ARBA" id="ARBA00049395"/>
    </source>
</evidence>
<comment type="similarity">
    <text evidence="4 17">Belongs to the glycosyltransferase 31 family.</text>
</comment>
<dbReference type="GO" id="GO:0006493">
    <property type="term" value="P:protein O-linked glycosylation"/>
    <property type="evidence" value="ECO:0007669"/>
    <property type="project" value="TreeGrafter"/>
</dbReference>
<dbReference type="EMBL" id="AFYH01008241">
    <property type="status" value="NOT_ANNOTATED_CDS"/>
    <property type="molecule type" value="Genomic_DNA"/>
</dbReference>
<keyword evidence="12" id="KW-0443">Lipid metabolism</keyword>
<evidence type="ECO:0000256" key="12">
    <source>
        <dbReference type="ARBA" id="ARBA00023098"/>
    </source>
</evidence>
<evidence type="ECO:0000256" key="7">
    <source>
        <dbReference type="ARBA" id="ARBA00022692"/>
    </source>
</evidence>
<dbReference type="InterPro" id="IPR002659">
    <property type="entry name" value="Glyco_trans_31"/>
</dbReference>
<sequence length="377" mass="44111">MWTVPFSCPSKVNFFLRKVKILLTSITKRICYPFPVEPKTAMISPYFLNKKCFSLHYLKKNTLFLVLVCGSFVVLVWCTIQAFMFPKRPNNWKYFYKHEPVYQHNFTFVINEQLKCQNNPPFLVILVTSHPSNTKARQAIRQTWGSSKTWKNQNIEMLFLLGREDGTEASSKNPSIEDESSTYGDILQEDFLDTYNNLTLKTIMAFRWIAEFCPAAQYVMKTDTDVFINPRNLVDYLLDMNVSETLFTGYPFMNNIPHRGFPMWYKKMYISYEEYPFSVYPPYCSGLGYVLSGKLALQIYQLTAHVQPIRFEDAYVGICLKLLGAQVQIPQQDYLFNIFKVAFDVCKYRKVIAVHGVDPGEMITYWRSLQEKHLLEC</sequence>
<evidence type="ECO:0000256" key="2">
    <source>
        <dbReference type="ARBA" id="ARBA00004323"/>
    </source>
</evidence>
<feature type="transmembrane region" description="Helical" evidence="17">
    <location>
        <begin position="63"/>
        <end position="85"/>
    </location>
</feature>
<dbReference type="GeneTree" id="ENSGT00940000162252"/>
<dbReference type="FunFam" id="3.90.550.50:FF:000001">
    <property type="entry name" value="Hexosyltransferase"/>
    <property type="match status" value="1"/>
</dbReference>
<dbReference type="Gene3D" id="3.90.550.50">
    <property type="match status" value="1"/>
</dbReference>
<evidence type="ECO:0000313" key="18">
    <source>
        <dbReference type="Ensembl" id="ENSLACP00000021550.1"/>
    </source>
</evidence>
<evidence type="ECO:0000256" key="4">
    <source>
        <dbReference type="ARBA" id="ARBA00008661"/>
    </source>
</evidence>
<dbReference type="PANTHER" id="PTHR11214">
    <property type="entry name" value="BETA-1,3-N-ACETYLGLUCOSAMINYLTRANSFERASE"/>
    <property type="match status" value="1"/>
</dbReference>
<evidence type="ECO:0000256" key="3">
    <source>
        <dbReference type="ARBA" id="ARBA00004922"/>
    </source>
</evidence>
<dbReference type="EMBL" id="AFYH01008240">
    <property type="status" value="NOT_ANNOTATED_CDS"/>
    <property type="molecule type" value="Genomic_DNA"/>
</dbReference>
<keyword evidence="9 17" id="KW-0735">Signal-anchor</keyword>
<reference evidence="18" key="3">
    <citation type="submission" date="2025-09" db="UniProtKB">
        <authorList>
            <consortium name="Ensembl"/>
        </authorList>
    </citation>
    <scope>IDENTIFICATION</scope>
</reference>
<dbReference type="InParanoid" id="H3BI29"/>
<reference evidence="19" key="1">
    <citation type="submission" date="2011-08" db="EMBL/GenBank/DDBJ databases">
        <title>The draft genome of Latimeria chalumnae.</title>
        <authorList>
            <person name="Di Palma F."/>
            <person name="Alfoldi J."/>
            <person name="Johnson J."/>
            <person name="Berlin A."/>
            <person name="Gnerre S."/>
            <person name="Jaffe D."/>
            <person name="MacCallum I."/>
            <person name="Young S."/>
            <person name="Walker B.J."/>
            <person name="Lander E."/>
            <person name="Lindblad-Toh K."/>
        </authorList>
    </citation>
    <scope>NUCLEOTIDE SEQUENCE [LARGE SCALE GENOMIC DNA]</scope>
    <source>
        <strain evidence="19">Wild caught</strain>
    </source>
</reference>
<dbReference type="OrthoDB" id="5957813at2759"/>
<dbReference type="GO" id="GO:0000139">
    <property type="term" value="C:Golgi membrane"/>
    <property type="evidence" value="ECO:0007669"/>
    <property type="project" value="UniProtKB-SubCell"/>
</dbReference>
<gene>
    <name evidence="18" type="primary">B3GALNT1</name>
</gene>
<evidence type="ECO:0000256" key="13">
    <source>
        <dbReference type="ARBA" id="ARBA00023136"/>
    </source>
</evidence>
<comment type="subcellular location">
    <subcellularLocation>
        <location evidence="2 17">Golgi apparatus membrane</location>
        <topology evidence="2 17">Single-pass type II membrane protein</topology>
    </subcellularLocation>
</comment>
<dbReference type="KEGG" id="lcm:102363803"/>
<keyword evidence="10 17" id="KW-1133">Transmembrane helix</keyword>
<evidence type="ECO:0000256" key="10">
    <source>
        <dbReference type="ARBA" id="ARBA00022989"/>
    </source>
</evidence>
<organism evidence="18 19">
    <name type="scientific">Latimeria chalumnae</name>
    <name type="common">Coelacanth</name>
    <dbReference type="NCBI Taxonomy" id="7897"/>
    <lineage>
        <taxon>Eukaryota</taxon>
        <taxon>Metazoa</taxon>
        <taxon>Chordata</taxon>
        <taxon>Craniata</taxon>
        <taxon>Vertebrata</taxon>
        <taxon>Euteleostomi</taxon>
        <taxon>Coelacanthiformes</taxon>
        <taxon>Coelacanthidae</taxon>
        <taxon>Latimeria</taxon>
    </lineage>
</organism>
<keyword evidence="19" id="KW-1185">Reference proteome</keyword>
<dbReference type="GO" id="GO:0006629">
    <property type="term" value="P:lipid metabolic process"/>
    <property type="evidence" value="ECO:0007669"/>
    <property type="project" value="UniProtKB-KW"/>
</dbReference>
<name>H3BI29_LATCH</name>
<evidence type="ECO:0000313" key="19">
    <source>
        <dbReference type="Proteomes" id="UP000008672"/>
    </source>
</evidence>
<dbReference type="AlphaFoldDB" id="H3BI29"/>
<evidence type="ECO:0000256" key="15">
    <source>
        <dbReference type="ARBA" id="ARBA00045577"/>
    </source>
</evidence>
<dbReference type="STRING" id="7897.ENSLACP00000021550"/>
<dbReference type="GO" id="GO:0047273">
    <property type="term" value="F:galactosylgalactosylglucosylceramide beta-D-acetylgalactosaminyltransferase activity"/>
    <property type="evidence" value="ECO:0007669"/>
    <property type="project" value="UniProtKB-EC"/>
</dbReference>
<comment type="cofactor">
    <cofactor evidence="1">
        <name>Mg(2+)</name>
        <dbReference type="ChEBI" id="CHEBI:18420"/>
    </cofactor>
</comment>
<keyword evidence="8" id="KW-0460">Magnesium</keyword>
<dbReference type="GO" id="GO:0008499">
    <property type="term" value="F:N-acetyl-beta-D-glucosaminide beta-(1,3)-galactosyltransferase activity"/>
    <property type="evidence" value="ECO:0007669"/>
    <property type="project" value="TreeGrafter"/>
</dbReference>
<accession>H3BI29</accession>
<dbReference type="HOGENOM" id="CLU_036849_2_4_1"/>
<keyword evidence="7 17" id="KW-0812">Transmembrane</keyword>
<dbReference type="Bgee" id="ENSLACG00000018936">
    <property type="expression patterns" value="Expressed in mesonephros and 6 other cell types or tissues"/>
</dbReference>
<evidence type="ECO:0000256" key="11">
    <source>
        <dbReference type="ARBA" id="ARBA00023034"/>
    </source>
</evidence>
<comment type="pathway">
    <text evidence="3">Protein modification; protein glycosylation.</text>
</comment>
<dbReference type="PANTHER" id="PTHR11214:SF153">
    <property type="entry name" value="UDP-GALNAC:BETA-1,3-N-ACETYLGALACTOSAMINYLTRANSFERASE 1"/>
    <property type="match status" value="1"/>
</dbReference>
<keyword evidence="6" id="KW-0808">Transferase</keyword>
<dbReference type="Ensembl" id="ENSLACT00000021691.1">
    <property type="protein sequence ID" value="ENSLACP00000021550.1"/>
    <property type="gene ID" value="ENSLACG00000018936.1"/>
</dbReference>
<comment type="catalytic activity">
    <reaction evidence="16">
        <text>a globoside Gb3Cer (d18:1(4E)) + UDP-N-acetyl-alpha-D-galactosamine = a globoside Gb4Cer (d18:1(4E)) + UDP + H(+)</text>
        <dbReference type="Rhea" id="RHEA:22252"/>
        <dbReference type="ChEBI" id="CHEBI:15378"/>
        <dbReference type="ChEBI" id="CHEBI:18259"/>
        <dbReference type="ChEBI" id="CHEBI:18313"/>
        <dbReference type="ChEBI" id="CHEBI:58223"/>
        <dbReference type="ChEBI" id="CHEBI:67138"/>
        <dbReference type="EC" id="2.4.1.79"/>
    </reaction>
    <physiologicalReaction direction="left-to-right" evidence="16">
        <dbReference type="Rhea" id="RHEA:22253"/>
    </physiologicalReaction>
</comment>
<dbReference type="Pfam" id="PF01762">
    <property type="entry name" value="Galactosyl_T"/>
    <property type="match status" value="1"/>
</dbReference>
<evidence type="ECO:0000256" key="8">
    <source>
        <dbReference type="ARBA" id="ARBA00022842"/>
    </source>
</evidence>
<keyword evidence="11 17" id="KW-0333">Golgi apparatus</keyword>
<proteinExistence type="inferred from homology"/>
<evidence type="ECO:0000256" key="5">
    <source>
        <dbReference type="ARBA" id="ARBA00022676"/>
    </source>
</evidence>
<keyword evidence="5 17" id="KW-0328">Glycosyltransferase</keyword>
<evidence type="ECO:0000256" key="14">
    <source>
        <dbReference type="ARBA" id="ARBA00023180"/>
    </source>
</evidence>
<comment type="function">
    <text evidence="15">Transfers N-acetylgalactosamine onto globotriaosylceramide. Plays a critical role in preimplantation stage embryonic development.</text>
</comment>
<keyword evidence="13 17" id="KW-0472">Membrane</keyword>
<evidence type="ECO:0000256" key="1">
    <source>
        <dbReference type="ARBA" id="ARBA00001946"/>
    </source>
</evidence>
<dbReference type="Proteomes" id="UP000008672">
    <property type="component" value="Unassembled WGS sequence"/>
</dbReference>
<evidence type="ECO:0000256" key="9">
    <source>
        <dbReference type="ARBA" id="ARBA00022968"/>
    </source>
</evidence>